<dbReference type="PROSITE" id="PS51755">
    <property type="entry name" value="OMPR_PHOB"/>
    <property type="match status" value="1"/>
</dbReference>
<dbReference type="Gene3D" id="1.10.10.10">
    <property type="entry name" value="Winged helix-like DNA-binding domain superfamily/Winged helix DNA-binding domain"/>
    <property type="match status" value="1"/>
</dbReference>
<dbReference type="PROSITE" id="PS50110">
    <property type="entry name" value="RESPONSE_REGULATORY"/>
    <property type="match status" value="1"/>
</dbReference>
<comment type="subcellular location">
    <subcellularLocation>
        <location evidence="1">Cytoplasm</location>
    </subcellularLocation>
</comment>
<dbReference type="SMART" id="SM00862">
    <property type="entry name" value="Trans_reg_C"/>
    <property type="match status" value="1"/>
</dbReference>
<dbReference type="CDD" id="cd00383">
    <property type="entry name" value="trans_reg_C"/>
    <property type="match status" value="1"/>
</dbReference>
<reference evidence="11 12" key="1">
    <citation type="submission" date="2024-09" db="EMBL/GenBank/DDBJ databases">
        <authorList>
            <person name="Sun Q."/>
            <person name="Mori K."/>
        </authorList>
    </citation>
    <scope>NUCLEOTIDE SEQUENCE [LARGE SCALE GENOMIC DNA]</scope>
    <source>
        <strain evidence="11 12">JCM 9626</strain>
    </source>
</reference>
<proteinExistence type="predicted"/>
<dbReference type="InterPro" id="IPR001867">
    <property type="entry name" value="OmpR/PhoB-type_DNA-bd"/>
</dbReference>
<sequence>MKPPSSAPRILVVEDDETIRTTVAASLRSAGFEVEARSDGAMLEDDLARLRPALVVLDWMLPGRDGPQLVDVVRSHSRAGIVMLTAREGVADRLRGFEVGVDDYVSKPFVTEELVARIRAVLRRLGAVPATIRVGDLAVDEDGGTATRAGERLSLTATEFRLLCYLAHHRDRVVSSAQILTQVWGYDDYADNLVQVHLSALRRKMESHGPRLIHTERGLGYVLRAPRPLA</sequence>
<evidence type="ECO:0000256" key="1">
    <source>
        <dbReference type="ARBA" id="ARBA00004496"/>
    </source>
</evidence>
<dbReference type="SMART" id="SM00448">
    <property type="entry name" value="REC"/>
    <property type="match status" value="1"/>
</dbReference>
<feature type="domain" description="Response regulatory" evidence="9">
    <location>
        <begin position="9"/>
        <end position="122"/>
    </location>
</feature>
<accession>A0ABV5K8C2</accession>
<dbReference type="EMBL" id="JBHMDG010000010">
    <property type="protein sequence ID" value="MFB9313001.1"/>
    <property type="molecule type" value="Genomic_DNA"/>
</dbReference>
<dbReference type="PANTHER" id="PTHR48111:SF22">
    <property type="entry name" value="REGULATOR OF RPOS"/>
    <property type="match status" value="1"/>
</dbReference>
<dbReference type="Proteomes" id="UP001589750">
    <property type="component" value="Unassembled WGS sequence"/>
</dbReference>
<comment type="caution">
    <text evidence="11">The sequence shown here is derived from an EMBL/GenBank/DDBJ whole genome shotgun (WGS) entry which is preliminary data.</text>
</comment>
<dbReference type="InterPro" id="IPR036388">
    <property type="entry name" value="WH-like_DNA-bd_sf"/>
</dbReference>
<dbReference type="InterPro" id="IPR011006">
    <property type="entry name" value="CheY-like_superfamily"/>
</dbReference>
<dbReference type="InterPro" id="IPR001789">
    <property type="entry name" value="Sig_transdc_resp-reg_receiver"/>
</dbReference>
<feature type="DNA-binding region" description="OmpR/PhoB-type" evidence="8">
    <location>
        <begin position="129"/>
        <end position="225"/>
    </location>
</feature>
<organism evidence="11 12">
    <name type="scientific">Nocardioides plantarum</name>
    <dbReference type="NCBI Taxonomy" id="29299"/>
    <lineage>
        <taxon>Bacteria</taxon>
        <taxon>Bacillati</taxon>
        <taxon>Actinomycetota</taxon>
        <taxon>Actinomycetes</taxon>
        <taxon>Propionibacteriales</taxon>
        <taxon>Nocardioidaceae</taxon>
        <taxon>Nocardioides</taxon>
    </lineage>
</organism>
<protein>
    <submittedName>
        <fullName evidence="11">Response regulator transcription factor</fullName>
    </submittedName>
</protein>
<evidence type="ECO:0000256" key="7">
    <source>
        <dbReference type="PROSITE-ProRule" id="PRU00169"/>
    </source>
</evidence>
<evidence type="ECO:0000256" key="2">
    <source>
        <dbReference type="ARBA" id="ARBA00022553"/>
    </source>
</evidence>
<evidence type="ECO:0000256" key="4">
    <source>
        <dbReference type="ARBA" id="ARBA00023015"/>
    </source>
</evidence>
<name>A0ABV5K8C2_9ACTN</name>
<feature type="modified residue" description="4-aspartylphosphate" evidence="7">
    <location>
        <position position="58"/>
    </location>
</feature>
<evidence type="ECO:0000256" key="3">
    <source>
        <dbReference type="ARBA" id="ARBA00023012"/>
    </source>
</evidence>
<dbReference type="InterPro" id="IPR016032">
    <property type="entry name" value="Sig_transdc_resp-reg_C-effctor"/>
</dbReference>
<dbReference type="SUPFAM" id="SSF46894">
    <property type="entry name" value="C-terminal effector domain of the bipartite response regulators"/>
    <property type="match status" value="1"/>
</dbReference>
<gene>
    <name evidence="11" type="ORF">ACFFRI_08090</name>
</gene>
<dbReference type="Gene3D" id="6.10.250.690">
    <property type="match status" value="1"/>
</dbReference>
<evidence type="ECO:0000256" key="5">
    <source>
        <dbReference type="ARBA" id="ARBA00023125"/>
    </source>
</evidence>
<keyword evidence="6" id="KW-0804">Transcription</keyword>
<evidence type="ECO:0000313" key="12">
    <source>
        <dbReference type="Proteomes" id="UP001589750"/>
    </source>
</evidence>
<keyword evidence="5 8" id="KW-0238">DNA-binding</keyword>
<dbReference type="PANTHER" id="PTHR48111">
    <property type="entry name" value="REGULATOR OF RPOS"/>
    <property type="match status" value="1"/>
</dbReference>
<keyword evidence="4" id="KW-0805">Transcription regulation</keyword>
<dbReference type="Pfam" id="PF00072">
    <property type="entry name" value="Response_reg"/>
    <property type="match status" value="1"/>
</dbReference>
<dbReference type="Pfam" id="PF00486">
    <property type="entry name" value="Trans_reg_C"/>
    <property type="match status" value="1"/>
</dbReference>
<keyword evidence="12" id="KW-1185">Reference proteome</keyword>
<feature type="domain" description="OmpR/PhoB-type" evidence="10">
    <location>
        <begin position="129"/>
        <end position="225"/>
    </location>
</feature>
<evidence type="ECO:0000256" key="6">
    <source>
        <dbReference type="ARBA" id="ARBA00023163"/>
    </source>
</evidence>
<dbReference type="Gene3D" id="3.40.50.2300">
    <property type="match status" value="1"/>
</dbReference>
<dbReference type="InterPro" id="IPR039420">
    <property type="entry name" value="WalR-like"/>
</dbReference>
<keyword evidence="2 7" id="KW-0597">Phosphoprotein</keyword>
<dbReference type="SUPFAM" id="SSF52172">
    <property type="entry name" value="CheY-like"/>
    <property type="match status" value="1"/>
</dbReference>
<evidence type="ECO:0000259" key="10">
    <source>
        <dbReference type="PROSITE" id="PS51755"/>
    </source>
</evidence>
<evidence type="ECO:0000256" key="8">
    <source>
        <dbReference type="PROSITE-ProRule" id="PRU01091"/>
    </source>
</evidence>
<evidence type="ECO:0000259" key="9">
    <source>
        <dbReference type="PROSITE" id="PS50110"/>
    </source>
</evidence>
<evidence type="ECO:0000313" key="11">
    <source>
        <dbReference type="EMBL" id="MFB9313001.1"/>
    </source>
</evidence>
<keyword evidence="3" id="KW-0902">Two-component regulatory system</keyword>
<dbReference type="RefSeq" id="WP_140011708.1">
    <property type="nucleotide sequence ID" value="NZ_JBHMDG010000010.1"/>
</dbReference>